<organism evidence="7 8">
    <name type="scientific">Hermanssonia centrifuga</name>
    <dbReference type="NCBI Taxonomy" id="98765"/>
    <lineage>
        <taxon>Eukaryota</taxon>
        <taxon>Fungi</taxon>
        <taxon>Dikarya</taxon>
        <taxon>Basidiomycota</taxon>
        <taxon>Agaricomycotina</taxon>
        <taxon>Agaricomycetes</taxon>
        <taxon>Polyporales</taxon>
        <taxon>Meruliaceae</taxon>
        <taxon>Hermanssonia</taxon>
    </lineage>
</organism>
<dbReference type="EMBL" id="MLYV02000211">
    <property type="protein sequence ID" value="PSS31965.1"/>
    <property type="molecule type" value="Genomic_DNA"/>
</dbReference>
<evidence type="ECO:0000256" key="2">
    <source>
        <dbReference type="ARBA" id="ARBA00022723"/>
    </source>
</evidence>
<dbReference type="InterPro" id="IPR012337">
    <property type="entry name" value="RNaseH-like_sf"/>
</dbReference>
<dbReference type="AlphaFoldDB" id="A0A2R6RPN8"/>
<accession>A0A2R6RPN8</accession>
<evidence type="ECO:0000256" key="5">
    <source>
        <dbReference type="ARBA" id="ARBA00023242"/>
    </source>
</evidence>
<protein>
    <recommendedName>
        <fullName evidence="6">HAT C-terminal dimerisation domain-containing protein</fullName>
    </recommendedName>
</protein>
<dbReference type="OrthoDB" id="2767002at2759"/>
<dbReference type="GO" id="GO:0008270">
    <property type="term" value="F:zinc ion binding"/>
    <property type="evidence" value="ECO:0007669"/>
    <property type="project" value="UniProtKB-KW"/>
</dbReference>
<evidence type="ECO:0000256" key="4">
    <source>
        <dbReference type="ARBA" id="ARBA00022833"/>
    </source>
</evidence>
<gene>
    <name evidence="7" type="ORF">PHLCEN_2v2267</name>
</gene>
<dbReference type="InterPro" id="IPR052035">
    <property type="entry name" value="ZnF_BED_domain_contain"/>
</dbReference>
<dbReference type="InterPro" id="IPR008906">
    <property type="entry name" value="HATC_C_dom"/>
</dbReference>
<dbReference type="GO" id="GO:0005634">
    <property type="term" value="C:nucleus"/>
    <property type="evidence" value="ECO:0007669"/>
    <property type="project" value="UniProtKB-SubCell"/>
</dbReference>
<evidence type="ECO:0000313" key="8">
    <source>
        <dbReference type="Proteomes" id="UP000186601"/>
    </source>
</evidence>
<feature type="domain" description="HAT C-terminal dimerisation" evidence="6">
    <location>
        <begin position="278"/>
        <end position="358"/>
    </location>
</feature>
<dbReference type="SUPFAM" id="SSF53098">
    <property type="entry name" value="Ribonuclease H-like"/>
    <property type="match status" value="1"/>
</dbReference>
<comment type="subcellular location">
    <subcellularLocation>
        <location evidence="1">Nucleus</location>
    </subcellularLocation>
</comment>
<evidence type="ECO:0000313" key="7">
    <source>
        <dbReference type="EMBL" id="PSS31965.1"/>
    </source>
</evidence>
<dbReference type="PANTHER" id="PTHR46481:SF10">
    <property type="entry name" value="ZINC FINGER BED DOMAIN-CONTAINING PROTEIN 39"/>
    <property type="match status" value="1"/>
</dbReference>
<evidence type="ECO:0000259" key="6">
    <source>
        <dbReference type="Pfam" id="PF05699"/>
    </source>
</evidence>
<dbReference type="Proteomes" id="UP000186601">
    <property type="component" value="Unassembled WGS sequence"/>
</dbReference>
<keyword evidence="4" id="KW-0862">Zinc</keyword>
<name>A0A2R6RPN8_9APHY</name>
<dbReference type="Pfam" id="PF05699">
    <property type="entry name" value="Dimer_Tnp_hAT"/>
    <property type="match status" value="1"/>
</dbReference>
<dbReference type="GO" id="GO:0046983">
    <property type="term" value="F:protein dimerization activity"/>
    <property type="evidence" value="ECO:0007669"/>
    <property type="project" value="InterPro"/>
</dbReference>
<proteinExistence type="predicted"/>
<keyword evidence="8" id="KW-1185">Reference proteome</keyword>
<sequence length="382" mass="43563">MDDLPDDDDEEAVDFEPGDLLGKILALINQVRASPQAKAYFAKVCGEEGLPPLELIKWVRTRWGSMCDLIKRVLDNSAAINKFCLVADVSKQVPKLRNKNYSDFAISNAEWEQLRLIHEVLDEPRAAQAAFSSERYSTVWRTIPTLEYLQERWEIMVKEPKFMKISFAIEAGLEKLRKWYKAVDDSDMYFICLALDPTYKIEYTKQNWDNHRYQNGMVAFRKTFDTYAEQYEPKTTKQAVAAQSTQITISRGYASAFARRAVVARLETEKMLHNPRHELDDYLEAPLEDPDKITDAIAWWGIHSSQYPILSRLARDHLAIQGSAVASERAFSSRGRTGTALRNQLAGKTFEALQILKSGYRDGVISAAQKAEEYSKHGSDDS</sequence>
<comment type="caution">
    <text evidence="7">The sequence shown here is derived from an EMBL/GenBank/DDBJ whole genome shotgun (WGS) entry which is preliminary data.</text>
</comment>
<dbReference type="PANTHER" id="PTHR46481">
    <property type="entry name" value="ZINC FINGER BED DOMAIN-CONTAINING PROTEIN 4"/>
    <property type="match status" value="1"/>
</dbReference>
<reference evidence="7 8" key="1">
    <citation type="submission" date="2018-02" db="EMBL/GenBank/DDBJ databases">
        <title>Genome sequence of the basidiomycete white-rot fungus Phlebia centrifuga.</title>
        <authorList>
            <person name="Granchi Z."/>
            <person name="Peng M."/>
            <person name="de Vries R.P."/>
            <person name="Hilden K."/>
            <person name="Makela M.R."/>
            <person name="Grigoriev I."/>
            <person name="Riley R."/>
        </authorList>
    </citation>
    <scope>NUCLEOTIDE SEQUENCE [LARGE SCALE GENOMIC DNA]</scope>
    <source>
        <strain evidence="7 8">FBCC195</strain>
    </source>
</reference>
<keyword evidence="5" id="KW-0539">Nucleus</keyword>
<keyword evidence="3" id="KW-0863">Zinc-finger</keyword>
<evidence type="ECO:0000256" key="1">
    <source>
        <dbReference type="ARBA" id="ARBA00004123"/>
    </source>
</evidence>
<evidence type="ECO:0000256" key="3">
    <source>
        <dbReference type="ARBA" id="ARBA00022771"/>
    </source>
</evidence>
<keyword evidence="2" id="KW-0479">Metal-binding</keyword>